<feature type="binding site" evidence="11">
    <location>
        <begin position="271"/>
        <end position="274"/>
    </location>
    <ligand>
        <name>GTP</name>
        <dbReference type="ChEBI" id="CHEBI:37565"/>
    </ligand>
</feature>
<evidence type="ECO:0000256" key="9">
    <source>
        <dbReference type="ARBA" id="ARBA00022958"/>
    </source>
</evidence>
<keyword evidence="10 11" id="KW-0342">GTP-binding</keyword>
<comment type="cofactor">
    <cofactor evidence="11">
        <name>K(+)</name>
        <dbReference type="ChEBI" id="CHEBI:29103"/>
    </cofactor>
    <text evidence="11">Binds 1 potassium ion per subunit.</text>
</comment>
<dbReference type="InterPro" id="IPR025867">
    <property type="entry name" value="MnmE_helical"/>
</dbReference>
<feature type="binding site" evidence="11">
    <location>
        <position position="454"/>
    </location>
    <ligand>
        <name>(6S)-5-formyl-5,6,7,8-tetrahydrofolate</name>
        <dbReference type="ChEBI" id="CHEBI:57457"/>
    </ligand>
</feature>
<feature type="binding site" evidence="11">
    <location>
        <begin position="246"/>
        <end position="252"/>
    </location>
    <ligand>
        <name>GTP</name>
        <dbReference type="ChEBI" id="CHEBI:37565"/>
    </ligand>
</feature>
<comment type="caution">
    <text evidence="11">Lacks conserved residue(s) required for the propagation of feature annotation.</text>
</comment>
<dbReference type="InterPro" id="IPR027266">
    <property type="entry name" value="TrmE/GcvT-like"/>
</dbReference>
<dbReference type="NCBIfam" id="TIGR00231">
    <property type="entry name" value="small_GTP"/>
    <property type="match status" value="1"/>
</dbReference>
<reference evidence="14" key="1">
    <citation type="submission" date="2020-10" db="EMBL/GenBank/DDBJ databases">
        <authorList>
            <person name="Szabo G."/>
        </authorList>
    </citation>
    <scope>NUCLEOTIDE SEQUENCE</scope>
    <source>
        <strain evidence="14">PROFFT</strain>
    </source>
</reference>
<dbReference type="GO" id="GO:0005525">
    <property type="term" value="F:GTP binding"/>
    <property type="evidence" value="ECO:0007669"/>
    <property type="project" value="UniProtKB-UniRule"/>
</dbReference>
<protein>
    <recommendedName>
        <fullName evidence="11">tRNA modification GTPase MnmE</fullName>
        <ecNumber evidence="11">3.6.-.-</ecNumber>
    </recommendedName>
</protein>
<feature type="binding site" evidence="11">
    <location>
        <position position="24"/>
    </location>
    <ligand>
        <name>(6S)-5-formyl-5,6,7,8-tetrahydrofolate</name>
        <dbReference type="ChEBI" id="CHEBI:57457"/>
    </ligand>
</feature>
<keyword evidence="6 11" id="KW-0547">Nucleotide-binding</keyword>
<evidence type="ECO:0000313" key="15">
    <source>
        <dbReference type="Proteomes" id="UP000683585"/>
    </source>
</evidence>
<evidence type="ECO:0000256" key="11">
    <source>
        <dbReference type="HAMAP-Rule" id="MF_00379"/>
    </source>
</evidence>
<dbReference type="PROSITE" id="PS51709">
    <property type="entry name" value="G_TRME"/>
    <property type="match status" value="1"/>
</dbReference>
<feature type="binding site" evidence="11">
    <location>
        <position position="121"/>
    </location>
    <ligand>
        <name>(6S)-5-formyl-5,6,7,8-tetrahydrofolate</name>
        <dbReference type="ChEBI" id="CHEBI:57457"/>
    </ligand>
</feature>
<dbReference type="GO" id="GO:0005829">
    <property type="term" value="C:cytosol"/>
    <property type="evidence" value="ECO:0007669"/>
    <property type="project" value="TreeGrafter"/>
</dbReference>
<dbReference type="GO" id="GO:0030488">
    <property type="term" value="P:tRNA methylation"/>
    <property type="evidence" value="ECO:0007669"/>
    <property type="project" value="TreeGrafter"/>
</dbReference>
<evidence type="ECO:0000256" key="12">
    <source>
        <dbReference type="RuleBase" id="RU003313"/>
    </source>
</evidence>
<evidence type="ECO:0000256" key="2">
    <source>
        <dbReference type="ARBA" id="ARBA00011043"/>
    </source>
</evidence>
<sequence length="454" mass="49516">MMSQYDTIIAQATPPGRGGIGIIRASGIQAKAIAIACLGKLPEPRYAEYLPFKDANGILLDKGIALYFPAPNSFTGEDVLELQAHGGPIILDMLLKSSLKIQDVRIAYPGEFSQRAFLNSKLDLAQAEGIADLIDASSEQAARSALHSLQGVFSRKVNKLVEAITHVRIYIEAVINFPDEDVDSVPIGKLEAQLNSIIEELQVILAEARQGILLREGLKVVITGRPNAGKSSLLNALTGQDTAIVTNIAGTTRDVLREHILIDDMPLHIVDTAGLCETHQEIERIGIERAWSEIRQADHILCMIDATTTDEIASTTIWPDVMDQLPKNLPITIIKNKVDLTGESVGVSSVNSYSVIRLSALTGEGLDMLRVHLRKIIGLDNIEGKFLARRRHLHALGIAAEHLERGKDQLCNTNAIELLAEELHLAQQALNEITGKFTSDELLGRIFSSFCLGK</sequence>
<dbReference type="FunFam" id="3.30.1360.120:FF:000001">
    <property type="entry name" value="tRNA modification GTPase MnmE"/>
    <property type="match status" value="1"/>
</dbReference>
<dbReference type="InterPro" id="IPR031168">
    <property type="entry name" value="G_TrmE"/>
</dbReference>
<dbReference type="InterPro" id="IPR027368">
    <property type="entry name" value="MnmE_dom2"/>
</dbReference>
<dbReference type="NCBIfam" id="TIGR00450">
    <property type="entry name" value="mnmE_trmE_thdF"/>
    <property type="match status" value="1"/>
</dbReference>
<dbReference type="FunFam" id="3.40.50.300:FF:000249">
    <property type="entry name" value="tRNA modification GTPase MnmE"/>
    <property type="match status" value="1"/>
</dbReference>
<dbReference type="Proteomes" id="UP000683585">
    <property type="component" value="Chromosome"/>
</dbReference>
<feature type="binding site" evidence="11">
    <location>
        <position position="252"/>
    </location>
    <ligand>
        <name>Mg(2+)</name>
        <dbReference type="ChEBI" id="CHEBI:18420"/>
    </ligand>
</feature>
<dbReference type="Pfam" id="PF01926">
    <property type="entry name" value="MMR_HSR1"/>
    <property type="match status" value="1"/>
</dbReference>
<dbReference type="InterPro" id="IPR006073">
    <property type="entry name" value="GTP-bd"/>
</dbReference>
<keyword evidence="9 11" id="KW-0630">Potassium</keyword>
<dbReference type="HAMAP" id="MF_00379">
    <property type="entry name" value="GTPase_MnmE"/>
    <property type="match status" value="1"/>
</dbReference>
<evidence type="ECO:0000256" key="8">
    <source>
        <dbReference type="ARBA" id="ARBA00022842"/>
    </source>
</evidence>
<dbReference type="Pfam" id="PF10396">
    <property type="entry name" value="TrmE_N"/>
    <property type="match status" value="1"/>
</dbReference>
<dbReference type="PRINTS" id="PR00449">
    <property type="entry name" value="RASTRNSFRMNG"/>
</dbReference>
<evidence type="ECO:0000256" key="7">
    <source>
        <dbReference type="ARBA" id="ARBA00022801"/>
    </source>
</evidence>
<feature type="binding site" evidence="11">
    <location>
        <position position="251"/>
    </location>
    <ligand>
        <name>K(+)</name>
        <dbReference type="ChEBI" id="CHEBI:29103"/>
    </ligand>
</feature>
<dbReference type="Pfam" id="PF12631">
    <property type="entry name" value="MnmE_helical"/>
    <property type="match status" value="1"/>
</dbReference>
<dbReference type="InterPro" id="IPR027417">
    <property type="entry name" value="P-loop_NTPase"/>
</dbReference>
<dbReference type="NCBIfam" id="NF003661">
    <property type="entry name" value="PRK05291.1-3"/>
    <property type="match status" value="1"/>
</dbReference>
<dbReference type="GO" id="GO:0003924">
    <property type="term" value="F:GTPase activity"/>
    <property type="evidence" value="ECO:0007669"/>
    <property type="project" value="UniProtKB-UniRule"/>
</dbReference>
<dbReference type="Gene3D" id="1.20.120.430">
    <property type="entry name" value="tRNA modification GTPase MnmE domain 2"/>
    <property type="match status" value="1"/>
</dbReference>
<dbReference type="CDD" id="cd14858">
    <property type="entry name" value="TrmE_N"/>
    <property type="match status" value="1"/>
</dbReference>
<evidence type="ECO:0000256" key="4">
    <source>
        <dbReference type="ARBA" id="ARBA00022694"/>
    </source>
</evidence>
<feature type="binding site" evidence="11">
    <location>
        <begin position="227"/>
        <end position="232"/>
    </location>
    <ligand>
        <name>GTP</name>
        <dbReference type="ChEBI" id="CHEBI:37565"/>
    </ligand>
</feature>
<feature type="domain" description="TrmE-type G" evidence="13">
    <location>
        <begin position="217"/>
        <end position="378"/>
    </location>
</feature>
<proteinExistence type="inferred from homology"/>
<dbReference type="KEGG" id="ptf:PROFFT_A_02280"/>
<keyword evidence="3 11" id="KW-0963">Cytoplasm</keyword>
<evidence type="ECO:0000259" key="13">
    <source>
        <dbReference type="PROSITE" id="PS51709"/>
    </source>
</evidence>
<feature type="binding site" evidence="11">
    <location>
        <position position="231"/>
    </location>
    <ligand>
        <name>Mg(2+)</name>
        <dbReference type="ChEBI" id="CHEBI:18420"/>
    </ligand>
</feature>
<dbReference type="GO" id="GO:0002098">
    <property type="term" value="P:tRNA wobble uridine modification"/>
    <property type="evidence" value="ECO:0007669"/>
    <property type="project" value="TreeGrafter"/>
</dbReference>
<evidence type="ECO:0000256" key="5">
    <source>
        <dbReference type="ARBA" id="ARBA00022723"/>
    </source>
</evidence>
<dbReference type="AlphaFoldDB" id="A0A8E4F1K2"/>
<dbReference type="EMBL" id="LR890047">
    <property type="protein sequence ID" value="CAD6509078.1"/>
    <property type="molecule type" value="Genomic_DNA"/>
</dbReference>
<comment type="subunit">
    <text evidence="11">Homodimer. Heterotetramer of two MnmE and two MnmG subunits.</text>
</comment>
<evidence type="ECO:0000256" key="3">
    <source>
        <dbReference type="ARBA" id="ARBA00022490"/>
    </source>
</evidence>
<feature type="binding site" evidence="11">
    <location>
        <position position="246"/>
    </location>
    <ligand>
        <name>K(+)</name>
        <dbReference type="ChEBI" id="CHEBI:29103"/>
    </ligand>
</feature>
<dbReference type="GO" id="GO:0046872">
    <property type="term" value="F:metal ion binding"/>
    <property type="evidence" value="ECO:0007669"/>
    <property type="project" value="UniProtKB-KW"/>
</dbReference>
<accession>A0A8E4F1K2</accession>
<keyword evidence="5 11" id="KW-0479">Metal-binding</keyword>
<feature type="binding site" evidence="11">
    <location>
        <position position="81"/>
    </location>
    <ligand>
        <name>(6S)-5-formyl-5,6,7,8-tetrahydrofolate</name>
        <dbReference type="ChEBI" id="CHEBI:57457"/>
    </ligand>
</feature>
<comment type="function">
    <text evidence="11">Exhibits a very high intrinsic GTPase hydrolysis rate. Involved in the addition of a carboxymethylaminomethyl (cmnm) group at the wobble position (U34) of certain tRNAs, forming tRNA-cmnm(5)s(2)U34.</text>
</comment>
<dbReference type="Gene3D" id="3.30.1360.120">
    <property type="entry name" value="Probable tRNA modification gtpase trme, domain 1"/>
    <property type="match status" value="1"/>
</dbReference>
<keyword evidence="7 11" id="KW-0378">Hydrolase</keyword>
<name>A0A8E4F1K2_9ENTR</name>
<dbReference type="InterPro" id="IPR005225">
    <property type="entry name" value="Small_GTP-bd"/>
</dbReference>
<feature type="binding site" evidence="11">
    <location>
        <position position="227"/>
    </location>
    <ligand>
        <name>K(+)</name>
        <dbReference type="ChEBI" id="CHEBI:29103"/>
    </ligand>
</feature>
<evidence type="ECO:0000256" key="10">
    <source>
        <dbReference type="ARBA" id="ARBA00023134"/>
    </source>
</evidence>
<gene>
    <name evidence="11 14" type="primary">mnmE</name>
    <name evidence="11" type="synonym">trmE</name>
    <name evidence="14" type="ORF">PROFFT_A_02280</name>
</gene>
<dbReference type="CDD" id="cd04164">
    <property type="entry name" value="trmE"/>
    <property type="match status" value="1"/>
</dbReference>
<evidence type="ECO:0000256" key="6">
    <source>
        <dbReference type="ARBA" id="ARBA00022741"/>
    </source>
</evidence>
<dbReference type="InterPro" id="IPR004520">
    <property type="entry name" value="GTPase_MnmE"/>
</dbReference>
<keyword evidence="4 11" id="KW-0819">tRNA processing</keyword>
<organism evidence="14 15">
    <name type="scientific">Candidatus Profftia tarda</name>
    <dbReference type="NCBI Taxonomy" id="1177216"/>
    <lineage>
        <taxon>Bacteria</taxon>
        <taxon>Pseudomonadati</taxon>
        <taxon>Pseudomonadota</taxon>
        <taxon>Gammaproteobacteria</taxon>
        <taxon>Enterobacterales</taxon>
        <taxon>Enterobacteriaceae</taxon>
        <taxon>Candidatus Profftia</taxon>
    </lineage>
</organism>
<dbReference type="Gene3D" id="3.40.50.300">
    <property type="entry name" value="P-loop containing nucleotide triphosphate hydrolases"/>
    <property type="match status" value="1"/>
</dbReference>
<dbReference type="SUPFAM" id="SSF52540">
    <property type="entry name" value="P-loop containing nucleoside triphosphate hydrolases"/>
    <property type="match status" value="1"/>
</dbReference>
<keyword evidence="8 11" id="KW-0460">Magnesium</keyword>
<evidence type="ECO:0000313" key="14">
    <source>
        <dbReference type="EMBL" id="CAD6509078.1"/>
    </source>
</evidence>
<dbReference type="InterPro" id="IPR018948">
    <property type="entry name" value="GTP-bd_TrmE_N"/>
</dbReference>
<keyword evidence="15" id="KW-1185">Reference proteome</keyword>
<comment type="subcellular location">
    <subcellularLocation>
        <location evidence="1 11">Cytoplasm</location>
    </subcellularLocation>
</comment>
<dbReference type="EC" id="3.6.-.-" evidence="11"/>
<comment type="similarity">
    <text evidence="2 11 12">Belongs to the TRAFAC class TrmE-Era-EngA-EngB-Septin-like GTPase superfamily. TrmE GTPase family.</text>
</comment>
<dbReference type="PANTHER" id="PTHR42714:SF2">
    <property type="entry name" value="TRNA MODIFICATION GTPASE GTPBP3, MITOCHONDRIAL"/>
    <property type="match status" value="1"/>
</dbReference>
<feature type="binding site" evidence="11">
    <location>
        <position position="248"/>
    </location>
    <ligand>
        <name>K(+)</name>
        <dbReference type="ChEBI" id="CHEBI:29103"/>
    </ligand>
</feature>
<dbReference type="PANTHER" id="PTHR42714">
    <property type="entry name" value="TRNA MODIFICATION GTPASE GTPBP3"/>
    <property type="match status" value="1"/>
</dbReference>
<evidence type="ECO:0000256" key="1">
    <source>
        <dbReference type="ARBA" id="ARBA00004496"/>
    </source>
</evidence>